<keyword evidence="2" id="KW-1185">Reference proteome</keyword>
<gene>
    <name evidence="1" type="ORF">Q5M86_09545</name>
</gene>
<dbReference type="Pfam" id="PF12784">
    <property type="entry name" value="PDDEXK_2"/>
    <property type="match status" value="1"/>
</dbReference>
<comment type="caution">
    <text evidence="1">The sequence shown here is derived from an EMBL/GenBank/DDBJ whole genome shotgun (WGS) entry which is preliminary data.</text>
</comment>
<proteinExistence type="predicted"/>
<dbReference type="InterPro" id="IPR010106">
    <property type="entry name" value="RpnA"/>
</dbReference>
<evidence type="ECO:0000313" key="1">
    <source>
        <dbReference type="EMBL" id="MDO7021017.1"/>
    </source>
</evidence>
<protein>
    <submittedName>
        <fullName evidence="1">Rpn family recombination-promoting nuclease/putative transposase</fullName>
    </submittedName>
</protein>
<dbReference type="Proteomes" id="UP001175147">
    <property type="component" value="Unassembled WGS sequence"/>
</dbReference>
<accession>A0ABT8Z0L4</accession>
<dbReference type="RefSeq" id="WP_304384928.1">
    <property type="nucleotide sequence ID" value="NZ_JAUPBL010000023.1"/>
</dbReference>
<dbReference type="PANTHER" id="PTHR41317">
    <property type="entry name" value="PD-(D_E)XK NUCLEASE FAMILY TRANSPOSASE"/>
    <property type="match status" value="1"/>
</dbReference>
<sequence length="317" mass="36358">MKEINRLNDLFVRYLIGTEGDEDILENIVNAVLNDADFESVSNLEIINPYNLASNENLKESILDVKAKTKDGKKILIEIQLVGNNNFIKRILYYIAKNIASELKKNDLYTGISQMISISFINFNLTIGNETDIKKEHKCFTLADIYNPNLRLDDLQIHFIEIKRFAEILKNVSIGEYNKNKLLSWIDFFTTKDLEKSINKLLGGNDIMPKVIDKYKRFVADEKEMSAYNERDTFLYGQAAMLQYERSEGKKEGIEIGFQKGIEKGIEQGIEQGIEKGIEQGYKESQINIAKEMKKENMDINLISKLTGLNASDIEKL</sequence>
<name>A0ABT8Z0L4_9SPIR</name>
<dbReference type="EMBL" id="JAUPBM010000127">
    <property type="protein sequence ID" value="MDO7021017.1"/>
    <property type="molecule type" value="Genomic_DNA"/>
</dbReference>
<reference evidence="1" key="1">
    <citation type="submission" date="2023-07" db="EMBL/GenBank/DDBJ databases">
        <title>Mucosal microbiota of week-old chicken and adult hens.</title>
        <authorList>
            <person name="Volf J."/>
            <person name="Karasova D."/>
            <person name="Crhanova M."/>
            <person name="Faldynova M."/>
            <person name="Prikrylova H."/>
            <person name="Zeman M."/>
            <person name="Babak V."/>
            <person name="Rajova J."/>
            <person name="Rychlik I."/>
        </authorList>
    </citation>
    <scope>NUCLEOTIDE SEQUENCE</scope>
    <source>
        <strain evidence="1">ET902</strain>
    </source>
</reference>
<dbReference type="NCBIfam" id="TIGR01784">
    <property type="entry name" value="T_den_put_tspse"/>
    <property type="match status" value="1"/>
</dbReference>
<evidence type="ECO:0000313" key="2">
    <source>
        <dbReference type="Proteomes" id="UP001175147"/>
    </source>
</evidence>
<dbReference type="PANTHER" id="PTHR41317:SF1">
    <property type="entry name" value="PD-(D_E)XK NUCLEASE FAMILY TRANSPOSASE"/>
    <property type="match status" value="1"/>
</dbReference>
<organism evidence="1 2">
    <name type="scientific">Brachyspira innocens</name>
    <dbReference type="NCBI Taxonomy" id="13264"/>
    <lineage>
        <taxon>Bacteria</taxon>
        <taxon>Pseudomonadati</taxon>
        <taxon>Spirochaetota</taxon>
        <taxon>Spirochaetia</taxon>
        <taxon>Brachyspirales</taxon>
        <taxon>Brachyspiraceae</taxon>
        <taxon>Brachyspira</taxon>
    </lineage>
</organism>